<evidence type="ECO:0000313" key="1">
    <source>
        <dbReference type="EMBL" id="GER31739.1"/>
    </source>
</evidence>
<dbReference type="AlphaFoldDB" id="A0A5A7PG57"/>
<dbReference type="Proteomes" id="UP000325081">
    <property type="component" value="Unassembled WGS sequence"/>
</dbReference>
<organism evidence="1 2">
    <name type="scientific">Striga asiatica</name>
    <name type="common">Asiatic witchweed</name>
    <name type="synonym">Buchnera asiatica</name>
    <dbReference type="NCBI Taxonomy" id="4170"/>
    <lineage>
        <taxon>Eukaryota</taxon>
        <taxon>Viridiplantae</taxon>
        <taxon>Streptophyta</taxon>
        <taxon>Embryophyta</taxon>
        <taxon>Tracheophyta</taxon>
        <taxon>Spermatophyta</taxon>
        <taxon>Magnoliopsida</taxon>
        <taxon>eudicotyledons</taxon>
        <taxon>Gunneridae</taxon>
        <taxon>Pentapetalae</taxon>
        <taxon>asterids</taxon>
        <taxon>lamiids</taxon>
        <taxon>Lamiales</taxon>
        <taxon>Orobanchaceae</taxon>
        <taxon>Buchnereae</taxon>
        <taxon>Striga</taxon>
    </lineage>
</organism>
<name>A0A5A7PG57_STRAF</name>
<accession>A0A5A7PG57</accession>
<keyword evidence="2" id="KW-1185">Reference proteome</keyword>
<gene>
    <name evidence="1" type="ORF">STAS_07767</name>
</gene>
<sequence>MRSEKDEKTHTIQAQKDNTVLVEDNVHKVEPFTNIGTSNYGLTKKRKSELQLEGISVKGPDNQCSLQHAENQTQEQQGLEEIRIEEIGEEYQEITKKGNSVQVLPYGDNSRDDLQKERGKIKTYKLISQYSSVFSLI</sequence>
<comment type="caution">
    <text evidence="1">The sequence shown here is derived from an EMBL/GenBank/DDBJ whole genome shotgun (WGS) entry which is preliminary data.</text>
</comment>
<evidence type="ECO:0000313" key="2">
    <source>
        <dbReference type="Proteomes" id="UP000325081"/>
    </source>
</evidence>
<proteinExistence type="predicted"/>
<dbReference type="EMBL" id="BKCP01004516">
    <property type="protein sequence ID" value="GER31739.1"/>
    <property type="molecule type" value="Genomic_DNA"/>
</dbReference>
<reference evidence="2" key="1">
    <citation type="journal article" date="2019" name="Curr. Biol.">
        <title>Genome Sequence of Striga asiatica Provides Insight into the Evolution of Plant Parasitism.</title>
        <authorList>
            <person name="Yoshida S."/>
            <person name="Kim S."/>
            <person name="Wafula E.K."/>
            <person name="Tanskanen J."/>
            <person name="Kim Y.M."/>
            <person name="Honaas L."/>
            <person name="Yang Z."/>
            <person name="Spallek T."/>
            <person name="Conn C.E."/>
            <person name="Ichihashi Y."/>
            <person name="Cheong K."/>
            <person name="Cui S."/>
            <person name="Der J.P."/>
            <person name="Gundlach H."/>
            <person name="Jiao Y."/>
            <person name="Hori C."/>
            <person name="Ishida J.K."/>
            <person name="Kasahara H."/>
            <person name="Kiba T."/>
            <person name="Kim M.S."/>
            <person name="Koo N."/>
            <person name="Laohavisit A."/>
            <person name="Lee Y.H."/>
            <person name="Lumba S."/>
            <person name="McCourt P."/>
            <person name="Mortimer J.C."/>
            <person name="Mutuku J.M."/>
            <person name="Nomura T."/>
            <person name="Sasaki-Sekimoto Y."/>
            <person name="Seto Y."/>
            <person name="Wang Y."/>
            <person name="Wakatake T."/>
            <person name="Sakakibara H."/>
            <person name="Demura T."/>
            <person name="Yamaguchi S."/>
            <person name="Yoneyama K."/>
            <person name="Manabe R.I."/>
            <person name="Nelson D.C."/>
            <person name="Schulman A.H."/>
            <person name="Timko M.P."/>
            <person name="dePamphilis C.W."/>
            <person name="Choi D."/>
            <person name="Shirasu K."/>
        </authorList>
    </citation>
    <scope>NUCLEOTIDE SEQUENCE [LARGE SCALE GENOMIC DNA]</scope>
    <source>
        <strain evidence="2">cv. UVA1</strain>
    </source>
</reference>
<protein>
    <submittedName>
        <fullName evidence="1">Sec1/munc18-like (SM) proteins superfamily</fullName>
    </submittedName>
</protein>